<comment type="caution">
    <text evidence="2">The sequence shown here is derived from an EMBL/GenBank/DDBJ whole genome shotgun (WGS) entry which is preliminary data.</text>
</comment>
<dbReference type="InParanoid" id="A0A090M1R9"/>
<accession>A0A090M1R9</accession>
<evidence type="ECO:0000313" key="2">
    <source>
        <dbReference type="EMBL" id="CEF96477.1"/>
    </source>
</evidence>
<feature type="region of interest" description="Disordered" evidence="1">
    <location>
        <begin position="1"/>
        <end position="26"/>
    </location>
</feature>
<dbReference type="RefSeq" id="XP_003074083.2">
    <property type="nucleotide sequence ID" value="XM_003074037.2"/>
</dbReference>
<evidence type="ECO:0000256" key="1">
    <source>
        <dbReference type="SAM" id="MobiDB-lite"/>
    </source>
</evidence>
<evidence type="ECO:0000313" key="3">
    <source>
        <dbReference type="Proteomes" id="UP000009170"/>
    </source>
</evidence>
<dbReference type="AlphaFoldDB" id="A0A090M1R9"/>
<dbReference type="Proteomes" id="UP000009170">
    <property type="component" value="Unassembled WGS sequence"/>
</dbReference>
<dbReference type="GeneID" id="9832485"/>
<keyword evidence="3" id="KW-1185">Reference proteome</keyword>
<gene>
    <name evidence="2" type="ORF">OT_ostta01g00230</name>
</gene>
<feature type="region of interest" description="Disordered" evidence="1">
    <location>
        <begin position="186"/>
        <end position="227"/>
    </location>
</feature>
<protein>
    <submittedName>
        <fullName evidence="2">Unnamed product</fullName>
    </submittedName>
</protein>
<reference evidence="2 3" key="2">
    <citation type="journal article" date="2014" name="BMC Genomics">
        <title>An improved genome of the model marine alga Ostreococcus tauri unfolds by assessing Illumina de novo assemblies.</title>
        <authorList>
            <person name="Blanc-Mathieu R."/>
            <person name="Verhelst B."/>
            <person name="Derelle E."/>
            <person name="Rombauts S."/>
            <person name="Bouget F.Y."/>
            <person name="Carre I."/>
            <person name="Chateau A."/>
            <person name="Eyre-Walker A."/>
            <person name="Grimsley N."/>
            <person name="Moreau H."/>
            <person name="Piegu B."/>
            <person name="Rivals E."/>
            <person name="Schackwitz W."/>
            <person name="Van de Peer Y."/>
            <person name="Piganeau G."/>
        </authorList>
    </citation>
    <scope>NUCLEOTIDE SEQUENCE [LARGE SCALE GENOMIC DNA]</scope>
    <source>
        <strain evidence="3">OTTH 0595 / CCAP 157/2 / RCC745</strain>
    </source>
</reference>
<proteinExistence type="predicted"/>
<feature type="compositionally biased region" description="Low complexity" evidence="1">
    <location>
        <begin position="1"/>
        <end position="11"/>
    </location>
</feature>
<dbReference type="EMBL" id="CAID01000001">
    <property type="protein sequence ID" value="CEF96477.1"/>
    <property type="molecule type" value="Genomic_DNA"/>
</dbReference>
<organism evidence="2 3">
    <name type="scientific">Ostreococcus tauri</name>
    <name type="common">Marine green alga</name>
    <dbReference type="NCBI Taxonomy" id="70448"/>
    <lineage>
        <taxon>Eukaryota</taxon>
        <taxon>Viridiplantae</taxon>
        <taxon>Chlorophyta</taxon>
        <taxon>Mamiellophyceae</taxon>
        <taxon>Mamiellales</taxon>
        <taxon>Bathycoccaceae</taxon>
        <taxon>Ostreococcus</taxon>
    </lineage>
</organism>
<feature type="compositionally biased region" description="Low complexity" evidence="1">
    <location>
        <begin position="195"/>
        <end position="209"/>
    </location>
</feature>
<dbReference type="KEGG" id="ota:OT_ostta01g00230"/>
<name>A0A090M1R9_OSTTA</name>
<sequence>MSRSAMSSPMSSRERQEEELDSIARATERAFERVRTARERAETRRRVKSMPNTPVVVSEFRRFENQWTPPRVDVGATRLVFDAAEDETAPASLEDAPRDVAEASGNDAIDALVDEAAAKCRKLDIVEVDEEEAEETLEVEKEARAVIAEPSVLAREEVVVPSKETKPMKVDKRAVRELALKNPELAKAPSYYRNSSQSSSGSTLETQTSMSPRKSEEPTSEESCVVM</sequence>
<reference evidence="3" key="1">
    <citation type="journal article" date="2006" name="Proc. Natl. Acad. Sci. U.S.A.">
        <title>Genome analysis of the smallest free-living eukaryote Ostreococcus tauri unveils many unique features.</title>
        <authorList>
            <person name="Derelle E."/>
            <person name="Ferraz C."/>
            <person name="Rombauts S."/>
            <person name="Rouze P."/>
            <person name="Worden A.Z."/>
            <person name="Robbens S."/>
            <person name="Partensky F."/>
            <person name="Degroeve S."/>
            <person name="Echeynie S."/>
            <person name="Cooke R."/>
            <person name="Saeys Y."/>
            <person name="Wuyts J."/>
            <person name="Jabbari K."/>
            <person name="Bowler C."/>
            <person name="Panaud O."/>
            <person name="Piegu B."/>
            <person name="Ball S.G."/>
            <person name="Ral J.-P."/>
            <person name="Bouget F.-Y."/>
            <person name="Piganeau G."/>
            <person name="De Baets B."/>
            <person name="Picard A."/>
            <person name="Delseny M."/>
            <person name="Demaille J."/>
            <person name="Van de Peer Y."/>
            <person name="Moreau H."/>
        </authorList>
    </citation>
    <scope>NUCLEOTIDE SEQUENCE [LARGE SCALE GENOMIC DNA]</scope>
    <source>
        <strain evidence="3">OTTH 0595 / CCAP 157/2 / RCC745</strain>
    </source>
</reference>